<dbReference type="GO" id="GO:0006412">
    <property type="term" value="P:translation"/>
    <property type="evidence" value="ECO:0007669"/>
    <property type="project" value="InterPro"/>
</dbReference>
<evidence type="ECO:0000256" key="4">
    <source>
        <dbReference type="ARBA" id="ARBA00023274"/>
    </source>
</evidence>
<dbReference type="AlphaFoldDB" id="A0A1I9Q6E2"/>
<evidence type="ECO:0000256" key="1">
    <source>
        <dbReference type="ARBA" id="ARBA00004229"/>
    </source>
</evidence>
<accession>A0A1I9Q6E2</accession>
<evidence type="ECO:0000313" key="5">
    <source>
        <dbReference type="EMBL" id="AOQ30630.1"/>
    </source>
</evidence>
<keyword evidence="5" id="KW-0496">Mitochondrion</keyword>
<dbReference type="InterPro" id="IPR036967">
    <property type="entry name" value="Ribosomal_uS11_sf"/>
</dbReference>
<dbReference type="Gene3D" id="3.30.420.80">
    <property type="entry name" value="Ribosomal protein S11"/>
    <property type="match status" value="1"/>
</dbReference>
<reference evidence="5" key="1">
    <citation type="journal article" date="2016" name="Sci. Rep.">
        <title>Mitochondrial genomes and comparative genomics of Aphanomyces astaci and Aphanomyces invadans.</title>
        <authorList>
            <person name="Makkonen J."/>
            <person name="Vesterbacka A."/>
            <person name="Martin F."/>
            <person name="Jussila J."/>
            <person name="Dieguez-Uribeondo J."/>
            <person name="Kortet R."/>
            <person name="Kokko H."/>
        </authorList>
    </citation>
    <scope>NUCLEOTIDE SEQUENCE</scope>
    <source>
        <strain evidence="5">AP03</strain>
    </source>
</reference>
<dbReference type="GeneID" id="30512552"/>
<keyword evidence="3 5" id="KW-0689">Ribosomal protein</keyword>
<dbReference type="HAMAP" id="MF_01310">
    <property type="entry name" value="Ribosomal_uS11"/>
    <property type="match status" value="1"/>
</dbReference>
<dbReference type="GO" id="GO:0009507">
    <property type="term" value="C:chloroplast"/>
    <property type="evidence" value="ECO:0007669"/>
    <property type="project" value="UniProtKB-SubCell"/>
</dbReference>
<dbReference type="GO" id="GO:0003735">
    <property type="term" value="F:structural constituent of ribosome"/>
    <property type="evidence" value="ECO:0007669"/>
    <property type="project" value="InterPro"/>
</dbReference>
<proteinExistence type="inferred from homology"/>
<comment type="subcellular location">
    <subcellularLocation>
        <location evidence="1">Plastid</location>
        <location evidence="1">Chloroplast</location>
    </subcellularLocation>
</comment>
<gene>
    <name evidence="5" type="primary">rps11</name>
</gene>
<protein>
    <submittedName>
        <fullName evidence="5">Ribosomal protein S11</fullName>
    </submittedName>
</protein>
<sequence>MKKIIKKKLIANLYINCILKNTLFSLTNEKGQLYKQWSSKSLKKKTNLKKNTPYNIHFISYKIRKYLILNKIRFLKIFIKGRGTGRYNFNKNLKKKNIKILFIYDRTKLPFNGCRAKKLKRR</sequence>
<evidence type="ECO:0000256" key="3">
    <source>
        <dbReference type="ARBA" id="ARBA00022980"/>
    </source>
</evidence>
<geneLocation type="mitochondrion" evidence="5"/>
<dbReference type="InterPro" id="IPR001971">
    <property type="entry name" value="Ribosomal_uS11"/>
</dbReference>
<dbReference type="SUPFAM" id="SSF53137">
    <property type="entry name" value="Translational machinery components"/>
    <property type="match status" value="1"/>
</dbReference>
<dbReference type="Pfam" id="PF00411">
    <property type="entry name" value="Ribosomal_S11"/>
    <property type="match status" value="1"/>
</dbReference>
<keyword evidence="4" id="KW-0687">Ribonucleoprotein</keyword>
<dbReference type="GO" id="GO:1990904">
    <property type="term" value="C:ribonucleoprotein complex"/>
    <property type="evidence" value="ECO:0007669"/>
    <property type="project" value="UniProtKB-KW"/>
</dbReference>
<dbReference type="RefSeq" id="YP_009327213.1">
    <property type="nucleotide sequence ID" value="NC_032051.1"/>
</dbReference>
<dbReference type="PIRSF" id="PIRSF002131">
    <property type="entry name" value="Ribosomal_S11"/>
    <property type="match status" value="1"/>
</dbReference>
<name>A0A1I9Q6E2_APHAT</name>
<reference evidence="5" key="2">
    <citation type="submission" date="2016-06" db="EMBL/GenBank/DDBJ databases">
        <authorList>
            <person name="Kjaerup R.B."/>
            <person name="Dalgaard T.S."/>
            <person name="Juul-Madsen H.R."/>
        </authorList>
    </citation>
    <scope>NUCLEOTIDE SEQUENCE</scope>
    <source>
        <strain evidence="5">AP03</strain>
    </source>
</reference>
<evidence type="ECO:0000256" key="2">
    <source>
        <dbReference type="ARBA" id="ARBA00006194"/>
    </source>
</evidence>
<comment type="similarity">
    <text evidence="2">Belongs to the universal ribosomal protein uS11 family.</text>
</comment>
<organism evidence="5">
    <name type="scientific">Aphanomyces astaci</name>
    <name type="common">Crayfish plague agent</name>
    <dbReference type="NCBI Taxonomy" id="112090"/>
    <lineage>
        <taxon>Eukaryota</taxon>
        <taxon>Sar</taxon>
        <taxon>Stramenopiles</taxon>
        <taxon>Oomycota</taxon>
        <taxon>Saprolegniomycetes</taxon>
        <taxon>Saprolegniales</taxon>
        <taxon>Verrucalvaceae</taxon>
        <taxon>Aphanomyces</taxon>
    </lineage>
</organism>
<dbReference type="GO" id="GO:0005840">
    <property type="term" value="C:ribosome"/>
    <property type="evidence" value="ECO:0007669"/>
    <property type="project" value="UniProtKB-KW"/>
</dbReference>
<dbReference type="EMBL" id="KX405004">
    <property type="protein sequence ID" value="AOQ30630.1"/>
    <property type="molecule type" value="Genomic_DNA"/>
</dbReference>